<dbReference type="EMBL" id="JAPEVG010000550">
    <property type="protein sequence ID" value="KAJ8457543.1"/>
    <property type="molecule type" value="Genomic_DNA"/>
</dbReference>
<gene>
    <name evidence="1" type="ORF">ONZ51_g11469</name>
</gene>
<reference evidence="1" key="1">
    <citation type="submission" date="2022-11" db="EMBL/GenBank/DDBJ databases">
        <title>Genome Sequence of Cubamyces cubensis.</title>
        <authorList>
            <person name="Buettner E."/>
        </authorList>
    </citation>
    <scope>NUCLEOTIDE SEQUENCE</scope>
    <source>
        <strain evidence="1">MPL-01</strain>
    </source>
</reference>
<dbReference type="Proteomes" id="UP001215151">
    <property type="component" value="Unassembled WGS sequence"/>
</dbReference>
<name>A0AAD7TKB1_9APHY</name>
<comment type="caution">
    <text evidence="1">The sequence shown here is derived from an EMBL/GenBank/DDBJ whole genome shotgun (WGS) entry which is preliminary data.</text>
</comment>
<protein>
    <submittedName>
        <fullName evidence="1">Uncharacterized protein</fullName>
    </submittedName>
</protein>
<proteinExistence type="predicted"/>
<evidence type="ECO:0000313" key="2">
    <source>
        <dbReference type="Proteomes" id="UP001215151"/>
    </source>
</evidence>
<dbReference type="AlphaFoldDB" id="A0AAD7TKB1"/>
<keyword evidence="2" id="KW-1185">Reference proteome</keyword>
<organism evidence="1 2">
    <name type="scientific">Trametes cubensis</name>
    <dbReference type="NCBI Taxonomy" id="1111947"/>
    <lineage>
        <taxon>Eukaryota</taxon>
        <taxon>Fungi</taxon>
        <taxon>Dikarya</taxon>
        <taxon>Basidiomycota</taxon>
        <taxon>Agaricomycotina</taxon>
        <taxon>Agaricomycetes</taxon>
        <taxon>Polyporales</taxon>
        <taxon>Polyporaceae</taxon>
        <taxon>Trametes</taxon>
    </lineage>
</organism>
<sequence>MFPPRLTIAEETDAIVPALLPFLRLPALTALQIIGPIPSNEEWSRKFVGAPNVSLLQVVGRVGYRLGRSLSTNILPPDAQTSTDVGAASSVAMPHLRAIRYFQVRFPPPRGPSDFRKLCASKSAEYCCDSAEFVDGRWGPRGIDLQDLVRGLRMRRTLGADPIERVEFLECAHMKLSHMEPLLREDLTVVFDGVSLAEKSS</sequence>
<evidence type="ECO:0000313" key="1">
    <source>
        <dbReference type="EMBL" id="KAJ8457543.1"/>
    </source>
</evidence>
<accession>A0AAD7TKB1</accession>